<dbReference type="Gene3D" id="1.10.10.60">
    <property type="entry name" value="Homeodomain-like"/>
    <property type="match status" value="1"/>
</dbReference>
<dbReference type="PANTHER" id="PTHR32071">
    <property type="entry name" value="TRANSCRIPTIONAL REGULATORY PROTEIN"/>
    <property type="match status" value="1"/>
</dbReference>
<dbReference type="PROSITE" id="PS50045">
    <property type="entry name" value="SIGMA54_INTERACT_4"/>
    <property type="match status" value="1"/>
</dbReference>
<dbReference type="SUPFAM" id="SSF46689">
    <property type="entry name" value="Homeodomain-like"/>
    <property type="match status" value="1"/>
</dbReference>
<evidence type="ECO:0000259" key="5">
    <source>
        <dbReference type="PROSITE" id="PS50045"/>
    </source>
</evidence>
<dbReference type="EMBL" id="CACVAY010000146">
    <property type="protein sequence ID" value="CAA6828064.1"/>
    <property type="molecule type" value="Genomic_DNA"/>
</dbReference>
<dbReference type="InterPro" id="IPR009057">
    <property type="entry name" value="Homeodomain-like_sf"/>
</dbReference>
<dbReference type="InterPro" id="IPR003593">
    <property type="entry name" value="AAA+_ATPase"/>
</dbReference>
<dbReference type="Gene3D" id="3.40.50.300">
    <property type="entry name" value="P-loop containing nucleotide triphosphate hydrolases"/>
    <property type="match status" value="1"/>
</dbReference>
<keyword evidence="3" id="KW-0805">Transcription regulation</keyword>
<reference evidence="6" key="1">
    <citation type="submission" date="2020-01" db="EMBL/GenBank/DDBJ databases">
        <authorList>
            <person name="Meier V. D."/>
            <person name="Meier V D."/>
        </authorList>
    </citation>
    <scope>NUCLEOTIDE SEQUENCE</scope>
    <source>
        <strain evidence="6">HLG_WM_MAG_07</strain>
    </source>
</reference>
<dbReference type="AlphaFoldDB" id="A0A6S6UEL9"/>
<dbReference type="InterPro" id="IPR058031">
    <property type="entry name" value="AAA_lid_NorR"/>
</dbReference>
<dbReference type="Pfam" id="PF02954">
    <property type="entry name" value="HTH_8"/>
    <property type="match status" value="1"/>
</dbReference>
<evidence type="ECO:0000256" key="3">
    <source>
        <dbReference type="ARBA" id="ARBA00023015"/>
    </source>
</evidence>
<dbReference type="PRINTS" id="PR01590">
    <property type="entry name" value="HTHFIS"/>
</dbReference>
<dbReference type="InterPro" id="IPR027417">
    <property type="entry name" value="P-loop_NTPase"/>
</dbReference>
<evidence type="ECO:0000256" key="4">
    <source>
        <dbReference type="ARBA" id="ARBA00023163"/>
    </source>
</evidence>
<keyword evidence="4" id="KW-0804">Transcription</keyword>
<accession>A0A6S6UEL9</accession>
<evidence type="ECO:0000256" key="1">
    <source>
        <dbReference type="ARBA" id="ARBA00022741"/>
    </source>
</evidence>
<dbReference type="Pfam" id="PF25601">
    <property type="entry name" value="AAA_lid_14"/>
    <property type="match status" value="1"/>
</dbReference>
<dbReference type="GO" id="GO:0005524">
    <property type="term" value="F:ATP binding"/>
    <property type="evidence" value="ECO:0007669"/>
    <property type="project" value="UniProtKB-KW"/>
</dbReference>
<dbReference type="SUPFAM" id="SSF52540">
    <property type="entry name" value="P-loop containing nucleoside triphosphate hydrolases"/>
    <property type="match status" value="1"/>
</dbReference>
<evidence type="ECO:0000313" key="6">
    <source>
        <dbReference type="EMBL" id="CAA6828064.1"/>
    </source>
</evidence>
<dbReference type="Gene3D" id="1.10.8.60">
    <property type="match status" value="1"/>
</dbReference>
<dbReference type="GO" id="GO:0006355">
    <property type="term" value="P:regulation of DNA-templated transcription"/>
    <property type="evidence" value="ECO:0007669"/>
    <property type="project" value="InterPro"/>
</dbReference>
<feature type="domain" description="Sigma-54 factor interaction" evidence="5">
    <location>
        <begin position="8"/>
        <end position="219"/>
    </location>
</feature>
<dbReference type="Pfam" id="PF00158">
    <property type="entry name" value="Sigma54_activat"/>
    <property type="match status" value="1"/>
</dbReference>
<dbReference type="GO" id="GO:0043565">
    <property type="term" value="F:sequence-specific DNA binding"/>
    <property type="evidence" value="ECO:0007669"/>
    <property type="project" value="InterPro"/>
</dbReference>
<dbReference type="SMART" id="SM00382">
    <property type="entry name" value="AAA"/>
    <property type="match status" value="1"/>
</dbReference>
<dbReference type="InterPro" id="IPR002197">
    <property type="entry name" value="HTH_Fis"/>
</dbReference>
<organism evidence="6">
    <name type="scientific">uncultured Thiotrichaceae bacterium</name>
    <dbReference type="NCBI Taxonomy" id="298394"/>
    <lineage>
        <taxon>Bacteria</taxon>
        <taxon>Pseudomonadati</taxon>
        <taxon>Pseudomonadota</taxon>
        <taxon>Gammaproteobacteria</taxon>
        <taxon>Thiotrichales</taxon>
        <taxon>Thiotrichaceae</taxon>
        <taxon>environmental samples</taxon>
    </lineage>
</organism>
<dbReference type="CDD" id="cd00009">
    <property type="entry name" value="AAA"/>
    <property type="match status" value="1"/>
</dbReference>
<protein>
    <submittedName>
        <fullName evidence="6">Sigma-54-dependent Fis family transcriptional regulator</fullName>
    </submittedName>
</protein>
<evidence type="ECO:0000256" key="2">
    <source>
        <dbReference type="ARBA" id="ARBA00022840"/>
    </source>
</evidence>
<dbReference type="InterPro" id="IPR002078">
    <property type="entry name" value="Sigma_54_int"/>
</dbReference>
<sequence>MTKKTHHIYGESPALQEVLRTSNLVAITDVTALITGEAGTGKELLARVIHQKSKRGNKTFLSVDCSSLNTSEIDALLFEHQTNVDELNAVQGGTLFLDEVAELPLPSQSQLLNFLENTSVNNDVRIIAASKHNLEDLVLSGDFRDDLFYRLNIVPLDLPPLRKRCSDLNILIDAFFRDLVASYKMPPPNLSKATVNKLSHYPWPGNIRELHSFCERIFILMSGQTVDVSNLPANIVDYRPKDSNTFVLPASGIDINKLECNLIEQALSNTQGNKSHAARLLGLSRDKFLYRLKKYTISD</sequence>
<gene>
    <name evidence="6" type="ORF">HELGO_WM8838</name>
</gene>
<keyword evidence="1" id="KW-0547">Nucleotide-binding</keyword>
<keyword evidence="2" id="KW-0067">ATP-binding</keyword>
<proteinExistence type="predicted"/>
<name>A0A6S6UEL9_9GAMM</name>